<dbReference type="PROSITE" id="PS51935">
    <property type="entry name" value="NLPC_P60"/>
    <property type="match status" value="1"/>
</dbReference>
<evidence type="ECO:0000256" key="6">
    <source>
        <dbReference type="SAM" id="MobiDB-lite"/>
    </source>
</evidence>
<keyword evidence="4" id="KW-0788">Thiol protease</keyword>
<dbReference type="InterPro" id="IPR051794">
    <property type="entry name" value="PG_Endopeptidase_C40"/>
</dbReference>
<feature type="signal peptide" evidence="7">
    <location>
        <begin position="1"/>
        <end position="40"/>
    </location>
</feature>
<keyword evidence="3 9" id="KW-0378">Hydrolase</keyword>
<dbReference type="GO" id="GO:0006508">
    <property type="term" value="P:proteolysis"/>
    <property type="evidence" value="ECO:0007669"/>
    <property type="project" value="UniProtKB-KW"/>
</dbReference>
<dbReference type="InterPro" id="IPR000064">
    <property type="entry name" value="NLP_P60_dom"/>
</dbReference>
<sequence>MATHRKPRPALFASPGTRAAAGLTTAALATVTLLSETANAAPAKATVKEVKAQVDELYHQAESATQRYNGAMEKTKAQRQKVNRLLDEVAEQADSLNQARRKLGEYAAEQYRTGGVGATAELLLAKDPQAYFDQTHIMTRLGNNQRHAVEDFQDKQANTARKRLEASRSLGRLTKAQRELAVEKRTVQDKLGKARKLLARLTAEERARLKELERKKAAEALERAKKLEQERKAREAAENKAQQSGGSDSGSGGGTGDSGTSGGSQTTQAAKAVAFARAQLGKPYVWGATGPNSYDCSGLTQAAWKAAGVSLPRTTWDQVKAGRRVSTSQLKPGDLIFFYNDISHVGMYIGNGRMIHAPKPGDTVKIAPITEMPIYGNVRPA</sequence>
<keyword evidence="10" id="KW-1185">Reference proteome</keyword>
<evidence type="ECO:0000256" key="1">
    <source>
        <dbReference type="ARBA" id="ARBA00007074"/>
    </source>
</evidence>
<evidence type="ECO:0000313" key="9">
    <source>
        <dbReference type="EMBL" id="GGO92042.1"/>
    </source>
</evidence>
<proteinExistence type="inferred from homology"/>
<comment type="caution">
    <text evidence="9">The sequence shown here is derived from an EMBL/GenBank/DDBJ whole genome shotgun (WGS) entry which is preliminary data.</text>
</comment>
<evidence type="ECO:0000259" key="8">
    <source>
        <dbReference type="PROSITE" id="PS51935"/>
    </source>
</evidence>
<keyword evidence="2" id="KW-0645">Protease</keyword>
<dbReference type="RefSeq" id="WP_189133218.1">
    <property type="nucleotide sequence ID" value="NZ_BMMS01000017.1"/>
</dbReference>
<feature type="region of interest" description="Disordered" evidence="6">
    <location>
        <begin position="227"/>
        <end position="266"/>
    </location>
</feature>
<feature type="chain" id="PRO_5037111400" evidence="7">
    <location>
        <begin position="41"/>
        <end position="381"/>
    </location>
</feature>
<dbReference type="GO" id="GO:0008234">
    <property type="term" value="F:cysteine-type peptidase activity"/>
    <property type="evidence" value="ECO:0007669"/>
    <property type="project" value="UniProtKB-KW"/>
</dbReference>
<reference evidence="9" key="2">
    <citation type="submission" date="2020-09" db="EMBL/GenBank/DDBJ databases">
        <authorList>
            <person name="Sun Q."/>
            <person name="Zhou Y."/>
        </authorList>
    </citation>
    <scope>NUCLEOTIDE SEQUENCE</scope>
    <source>
        <strain evidence="9">CGMCC 4.7201</strain>
    </source>
</reference>
<keyword evidence="5" id="KW-0175">Coiled coil</keyword>
<feature type="coiled-coil region" evidence="5">
    <location>
        <begin position="47"/>
        <end position="102"/>
    </location>
</feature>
<accession>A0A917ZU72</accession>
<evidence type="ECO:0000256" key="2">
    <source>
        <dbReference type="ARBA" id="ARBA00022670"/>
    </source>
</evidence>
<feature type="domain" description="NlpC/P60" evidence="8">
    <location>
        <begin position="266"/>
        <end position="381"/>
    </location>
</feature>
<name>A0A917ZU72_9ACTN</name>
<dbReference type="Proteomes" id="UP000641932">
    <property type="component" value="Unassembled WGS sequence"/>
</dbReference>
<evidence type="ECO:0000256" key="7">
    <source>
        <dbReference type="SAM" id="SignalP"/>
    </source>
</evidence>
<dbReference type="PANTHER" id="PTHR47359">
    <property type="entry name" value="PEPTIDOGLYCAN DL-ENDOPEPTIDASE CWLO"/>
    <property type="match status" value="1"/>
</dbReference>
<dbReference type="EMBL" id="BMMS01000017">
    <property type="protein sequence ID" value="GGO92042.1"/>
    <property type="molecule type" value="Genomic_DNA"/>
</dbReference>
<evidence type="ECO:0000256" key="3">
    <source>
        <dbReference type="ARBA" id="ARBA00022801"/>
    </source>
</evidence>
<dbReference type="InterPro" id="IPR038765">
    <property type="entry name" value="Papain-like_cys_pep_sf"/>
</dbReference>
<comment type="similarity">
    <text evidence="1">Belongs to the peptidase C40 family.</text>
</comment>
<organism evidence="9 10">
    <name type="scientific">Wenjunlia tyrosinilytica</name>
    <dbReference type="NCBI Taxonomy" id="1544741"/>
    <lineage>
        <taxon>Bacteria</taxon>
        <taxon>Bacillati</taxon>
        <taxon>Actinomycetota</taxon>
        <taxon>Actinomycetes</taxon>
        <taxon>Kitasatosporales</taxon>
        <taxon>Streptomycetaceae</taxon>
        <taxon>Wenjunlia</taxon>
    </lineage>
</organism>
<keyword evidence="7" id="KW-0732">Signal</keyword>
<dbReference type="AlphaFoldDB" id="A0A917ZU72"/>
<dbReference type="Gene3D" id="3.90.1720.10">
    <property type="entry name" value="endopeptidase domain like (from Nostoc punctiforme)"/>
    <property type="match status" value="1"/>
</dbReference>
<evidence type="ECO:0000313" key="10">
    <source>
        <dbReference type="Proteomes" id="UP000641932"/>
    </source>
</evidence>
<dbReference type="Pfam" id="PF00877">
    <property type="entry name" value="NLPC_P60"/>
    <property type="match status" value="1"/>
</dbReference>
<gene>
    <name evidence="9" type="ORF">GCM10012280_41320</name>
</gene>
<evidence type="ECO:0000256" key="4">
    <source>
        <dbReference type="ARBA" id="ARBA00022807"/>
    </source>
</evidence>
<evidence type="ECO:0000256" key="5">
    <source>
        <dbReference type="SAM" id="Coils"/>
    </source>
</evidence>
<feature type="compositionally biased region" description="Gly residues" evidence="6">
    <location>
        <begin position="247"/>
        <end position="262"/>
    </location>
</feature>
<reference evidence="9" key="1">
    <citation type="journal article" date="2014" name="Int. J. Syst. Evol. Microbiol.">
        <title>Complete genome sequence of Corynebacterium casei LMG S-19264T (=DSM 44701T), isolated from a smear-ripened cheese.</title>
        <authorList>
            <consortium name="US DOE Joint Genome Institute (JGI-PGF)"/>
            <person name="Walter F."/>
            <person name="Albersmeier A."/>
            <person name="Kalinowski J."/>
            <person name="Ruckert C."/>
        </authorList>
    </citation>
    <scope>NUCLEOTIDE SEQUENCE</scope>
    <source>
        <strain evidence="9">CGMCC 4.7201</strain>
    </source>
</reference>
<dbReference type="SUPFAM" id="SSF54001">
    <property type="entry name" value="Cysteine proteinases"/>
    <property type="match status" value="1"/>
</dbReference>
<feature type="compositionally biased region" description="Basic and acidic residues" evidence="6">
    <location>
        <begin position="227"/>
        <end position="238"/>
    </location>
</feature>
<protein>
    <submittedName>
        <fullName evidence="9">Glycoside hydrolase</fullName>
    </submittedName>
</protein>
<dbReference type="PANTHER" id="PTHR47359:SF3">
    <property type="entry name" value="NLP_P60 DOMAIN-CONTAINING PROTEIN-RELATED"/>
    <property type="match status" value="1"/>
</dbReference>